<protein>
    <submittedName>
        <fullName evidence="2">Serine hydrolase</fullName>
    </submittedName>
</protein>
<dbReference type="PROSITE" id="PS51257">
    <property type="entry name" value="PROKAR_LIPOPROTEIN"/>
    <property type="match status" value="1"/>
</dbReference>
<dbReference type="InterPro" id="IPR029045">
    <property type="entry name" value="ClpP/crotonase-like_dom_sf"/>
</dbReference>
<dbReference type="InterPro" id="IPR012338">
    <property type="entry name" value="Beta-lactam/transpept-like"/>
</dbReference>
<dbReference type="Pfam" id="PF00144">
    <property type="entry name" value="Beta-lactamase"/>
    <property type="match status" value="1"/>
</dbReference>
<dbReference type="EMBL" id="JABBPG010000013">
    <property type="protein sequence ID" value="NOU52929.1"/>
    <property type="molecule type" value="Genomic_DNA"/>
</dbReference>
<dbReference type="InterPro" id="IPR028204">
    <property type="entry name" value="Tricorn_C1"/>
</dbReference>
<proteinExistence type="predicted"/>
<keyword evidence="2" id="KW-0378">Hydrolase</keyword>
<dbReference type="GO" id="GO:0006508">
    <property type="term" value="P:proteolysis"/>
    <property type="evidence" value="ECO:0007669"/>
    <property type="project" value="InterPro"/>
</dbReference>
<reference evidence="2 3" key="1">
    <citation type="submission" date="2020-04" db="EMBL/GenBank/DDBJ databases">
        <title>Pseudoalteromonas caenipelagi sp. nov., isolated from a tidal flat.</title>
        <authorList>
            <person name="Park S."/>
            <person name="Yoon J.-H."/>
        </authorList>
    </citation>
    <scope>NUCLEOTIDE SEQUENCE [LARGE SCALE GENOMIC DNA]</scope>
    <source>
        <strain evidence="2 3">JBTF-M23</strain>
    </source>
</reference>
<dbReference type="InterPro" id="IPR005151">
    <property type="entry name" value="Tail-specific_protease"/>
</dbReference>
<sequence length="859" mass="95376">MKPNINIMAFTIATSLLLSGCNDNNDKHSILIKDHYQVNKIQGVWDKKAYGTVLSIADGRIKHYEYNSYACTQISDKSYQEFVQDHVGMLLITTPHILDIIEKDSVQSETLFKVEELPVSCKTPIQATQSSTPSQVFEYFWHSFNDYYAFFELRDIDWQAQYTTYARQIHDSMTDEELFDVLAQMVAPLQDAHVSINEGSKYFSNMKPAPLLRSAHGKARSYLRFGLQVDSEDVINDMLADYYNTTASYVTTDSFKSFPQDTDSNTLIWGVTPDNVGILVINNMAHYHSDTNATEKEQLAAAKALINTVMSDLKDTDGLILDIRNNLGGNDVIATIIANHFTDKRQMAYKKQAINRSGRTAPKVFLIGSESDAYTKPVYMLTSQMTVSAGEVFAMAMKQLPHVTQVGEETSGAFSDILSFTLPNGWEIGLSNEVYNNAKGESFELSGLQPDVHISAYTNLENDLQRFATYNYALKVMGKQTSPQISINDFEQQVTRQVAQGEIPGLAVAVINNGKIRYAKGFGIADEQNTPVNADTPFYIASLSKTLVGATLAHAITEQTISLDENISALLPFAIDVTPAQQTPVTLRHLVTHTSGIIDATPAYLCAYYIHETKQNMSDAMLGTNNCDPQINPDLSLYLSDYLNRDGRYYQPANFTSQYGFNTNEVYIYSNIATAVAAYALEQKCNTPFVELAQNYIFTPLNMQNSTWGVGKPDDNVATRFVYHPETGERIAMPNYGAITYADGSAISTVNDLARFLIASMNHGKIGQQQVLSATAVETMLSPQTTTPVPSRDIGYFWELDGDYIHHDGSDPGVMSRMIGNLKTQNGVILLSNGDDNHEANYEALNTILHLALQLADSN</sequence>
<dbReference type="PANTHER" id="PTHR43283">
    <property type="entry name" value="BETA-LACTAMASE-RELATED"/>
    <property type="match status" value="1"/>
</dbReference>
<evidence type="ECO:0000259" key="1">
    <source>
        <dbReference type="SMART" id="SM00245"/>
    </source>
</evidence>
<dbReference type="Gene3D" id="3.30.750.44">
    <property type="match status" value="1"/>
</dbReference>
<evidence type="ECO:0000313" key="3">
    <source>
        <dbReference type="Proteomes" id="UP000586305"/>
    </source>
</evidence>
<dbReference type="RefSeq" id="WP_171627980.1">
    <property type="nucleotide sequence ID" value="NZ_JABBPG010000013.1"/>
</dbReference>
<dbReference type="Gene3D" id="3.90.226.10">
    <property type="entry name" value="2-enoyl-CoA Hydratase, Chain A, domain 1"/>
    <property type="match status" value="1"/>
</dbReference>
<dbReference type="GO" id="GO:0008236">
    <property type="term" value="F:serine-type peptidase activity"/>
    <property type="evidence" value="ECO:0007669"/>
    <property type="project" value="InterPro"/>
</dbReference>
<dbReference type="Gene3D" id="3.40.710.10">
    <property type="entry name" value="DD-peptidase/beta-lactamase superfamily"/>
    <property type="match status" value="1"/>
</dbReference>
<dbReference type="Proteomes" id="UP000586305">
    <property type="component" value="Unassembled WGS sequence"/>
</dbReference>
<dbReference type="SUPFAM" id="SSF56601">
    <property type="entry name" value="beta-lactamase/transpeptidase-like"/>
    <property type="match status" value="1"/>
</dbReference>
<feature type="domain" description="Tail specific protease" evidence="1">
    <location>
        <begin position="264"/>
        <end position="455"/>
    </location>
</feature>
<dbReference type="PANTHER" id="PTHR43283:SF18">
    <property type="match status" value="1"/>
</dbReference>
<dbReference type="Pfam" id="PF03572">
    <property type="entry name" value="Peptidase_S41"/>
    <property type="match status" value="1"/>
</dbReference>
<comment type="caution">
    <text evidence="2">The sequence shown here is derived from an EMBL/GenBank/DDBJ whole genome shotgun (WGS) entry which is preliminary data.</text>
</comment>
<dbReference type="InterPro" id="IPR050789">
    <property type="entry name" value="Diverse_Enzym_Activities"/>
</dbReference>
<dbReference type="CDD" id="cd07563">
    <property type="entry name" value="Peptidase_S41_IRBP"/>
    <property type="match status" value="1"/>
</dbReference>
<gene>
    <name evidence="2" type="ORF">HG263_20725</name>
</gene>
<dbReference type="SUPFAM" id="SSF52096">
    <property type="entry name" value="ClpP/crotonase"/>
    <property type="match status" value="1"/>
</dbReference>
<dbReference type="Pfam" id="PF14684">
    <property type="entry name" value="Tricorn_C1"/>
    <property type="match status" value="1"/>
</dbReference>
<dbReference type="AlphaFoldDB" id="A0A849VGR5"/>
<dbReference type="InterPro" id="IPR001466">
    <property type="entry name" value="Beta-lactam-related"/>
</dbReference>
<keyword evidence="3" id="KW-1185">Reference proteome</keyword>
<evidence type="ECO:0000313" key="2">
    <source>
        <dbReference type="EMBL" id="NOU52929.1"/>
    </source>
</evidence>
<name>A0A849VGR5_9GAMM</name>
<accession>A0A849VGR5</accession>
<organism evidence="2 3">
    <name type="scientific">Pseudoalteromonas caenipelagi</name>
    <dbReference type="NCBI Taxonomy" id="2726988"/>
    <lineage>
        <taxon>Bacteria</taxon>
        <taxon>Pseudomonadati</taxon>
        <taxon>Pseudomonadota</taxon>
        <taxon>Gammaproteobacteria</taxon>
        <taxon>Alteromonadales</taxon>
        <taxon>Pseudoalteromonadaceae</taxon>
        <taxon>Pseudoalteromonas</taxon>
    </lineage>
</organism>
<dbReference type="SMART" id="SM00245">
    <property type="entry name" value="TSPc"/>
    <property type="match status" value="1"/>
</dbReference>